<accession>A0A438DEM5</accession>
<sequence>MVSTRFRRHSKRAAKSLRNKKLFSQGCEVGFHLEVLSSQLAAYIGQLQNEIHLTVQKGCEITSQQIGDFATLCKMLPSAWSDWLAMAATSSFQLRIVHRLKHWIVDFLSFEMIFDIDDEIIQHASDEDSSSVSYSSPGDQRVSPARGDAEIVDFGTVDKLMELRIGLDLSTDERDGLARPVKQKLRRLHSRWSLHVKEEIQKQLSVGFLSVVEYPEWLANVVPLPKRDNKVRVCVDFRDLNKASPKDDFSLPHIDMLVNSTAGHLMLSFMNGFFKYSQILMAPEDMEKTSFITEWGTYCYRVMSFGLKNAGATYQIATTTLFHDMMHRDVKFRLRLNPKKCTFGVTSRKLLGYMVSKRGIEANPDKIKAILDMPASRTKKEIRGFLVLVPPTPGCPLLLYLSVSWVACWLSSMIHVKSELFIIEWSIVANHLASLPVSDGRAIDDDFLYEDVATVTSLSGWRMYFDGAANHSGYRTGVLLISPHGDHIPSSVCLAFSDRHPTTNKIVEYEACILGLKTTLELEIRQMEVFGDSNMLLVRRFDDLRYTHLPRAHNQFVDALATLASMIDIHVDATVRPLLIESRSAPAYCCLIDEVEFDDDLPWYHDIYQFLRLAAYLEAVTAKDKRALRQLVTQFMICDKTFIQTVS</sequence>
<name>A0A438DEM5_VITVI</name>
<dbReference type="InterPro" id="IPR043502">
    <property type="entry name" value="DNA/RNA_pol_sf"/>
</dbReference>
<comment type="caution">
    <text evidence="3">The sequence shown here is derived from an EMBL/GenBank/DDBJ whole genome shotgun (WGS) entry which is preliminary data.</text>
</comment>
<dbReference type="GO" id="GO:0004523">
    <property type="term" value="F:RNA-DNA hybrid ribonuclease activity"/>
    <property type="evidence" value="ECO:0007669"/>
    <property type="project" value="InterPro"/>
</dbReference>
<dbReference type="CDD" id="cd09279">
    <property type="entry name" value="RNase_HI_like"/>
    <property type="match status" value="1"/>
</dbReference>
<evidence type="ECO:0000259" key="1">
    <source>
        <dbReference type="Pfam" id="PF00078"/>
    </source>
</evidence>
<evidence type="ECO:0000313" key="3">
    <source>
        <dbReference type="EMBL" id="RVW33912.1"/>
    </source>
</evidence>
<reference evidence="3 4" key="1">
    <citation type="journal article" date="2018" name="PLoS Genet.">
        <title>Population sequencing reveals clonal diversity and ancestral inbreeding in the grapevine cultivar Chardonnay.</title>
        <authorList>
            <person name="Roach M.J."/>
            <person name="Johnson D.L."/>
            <person name="Bohlmann J."/>
            <person name="van Vuuren H.J."/>
            <person name="Jones S.J."/>
            <person name="Pretorius I.S."/>
            <person name="Schmidt S.A."/>
            <person name="Borneman A.R."/>
        </authorList>
    </citation>
    <scope>NUCLEOTIDE SEQUENCE [LARGE SCALE GENOMIC DNA]</scope>
    <source>
        <strain evidence="4">cv. Chardonnay</strain>
        <tissue evidence="3">Leaf</tissue>
    </source>
</reference>
<dbReference type="AlphaFoldDB" id="A0A438DEM5"/>
<dbReference type="InterPro" id="IPR002156">
    <property type="entry name" value="RNaseH_domain"/>
</dbReference>
<dbReference type="Gene3D" id="3.10.10.10">
    <property type="entry name" value="HIV Type 1 Reverse Transcriptase, subunit A, domain 1"/>
    <property type="match status" value="1"/>
</dbReference>
<dbReference type="PANTHER" id="PTHR24559:SF457">
    <property type="entry name" value="RNA-DIRECTED DNA POLYMERASE HOMOLOG"/>
    <property type="match status" value="1"/>
</dbReference>
<dbReference type="InterPro" id="IPR036397">
    <property type="entry name" value="RNaseH_sf"/>
</dbReference>
<dbReference type="Pfam" id="PF00078">
    <property type="entry name" value="RVT_1"/>
    <property type="match status" value="1"/>
</dbReference>
<dbReference type="PANTHER" id="PTHR24559">
    <property type="entry name" value="TRANSPOSON TY3-I GAG-POL POLYPROTEIN"/>
    <property type="match status" value="1"/>
</dbReference>
<dbReference type="GO" id="GO:0003676">
    <property type="term" value="F:nucleic acid binding"/>
    <property type="evidence" value="ECO:0007669"/>
    <property type="project" value="InterPro"/>
</dbReference>
<feature type="domain" description="Reverse transcriptase" evidence="1">
    <location>
        <begin position="225"/>
        <end position="328"/>
    </location>
</feature>
<dbReference type="Pfam" id="PF13456">
    <property type="entry name" value="RVT_3"/>
    <property type="match status" value="1"/>
</dbReference>
<dbReference type="InterPro" id="IPR000477">
    <property type="entry name" value="RT_dom"/>
</dbReference>
<dbReference type="InterPro" id="IPR053134">
    <property type="entry name" value="RNA-dir_DNA_polymerase"/>
</dbReference>
<dbReference type="EMBL" id="QGNW01001662">
    <property type="protein sequence ID" value="RVW33912.1"/>
    <property type="molecule type" value="Genomic_DNA"/>
</dbReference>
<dbReference type="Proteomes" id="UP000288805">
    <property type="component" value="Unassembled WGS sequence"/>
</dbReference>
<dbReference type="SUPFAM" id="SSF56672">
    <property type="entry name" value="DNA/RNA polymerases"/>
    <property type="match status" value="1"/>
</dbReference>
<evidence type="ECO:0000313" key="4">
    <source>
        <dbReference type="Proteomes" id="UP000288805"/>
    </source>
</evidence>
<dbReference type="CDD" id="cd01647">
    <property type="entry name" value="RT_LTR"/>
    <property type="match status" value="1"/>
</dbReference>
<dbReference type="Gene3D" id="3.30.420.10">
    <property type="entry name" value="Ribonuclease H-like superfamily/Ribonuclease H"/>
    <property type="match status" value="1"/>
</dbReference>
<feature type="domain" description="RNase H type-1" evidence="2">
    <location>
        <begin position="492"/>
        <end position="536"/>
    </location>
</feature>
<evidence type="ECO:0000259" key="2">
    <source>
        <dbReference type="Pfam" id="PF13456"/>
    </source>
</evidence>
<gene>
    <name evidence="3" type="primary">TY3B-G_97</name>
    <name evidence="3" type="ORF">CK203_082969</name>
</gene>
<protein>
    <submittedName>
        <fullName evidence="3">Transposon Ty3-G Gag-Pol polyprotein</fullName>
    </submittedName>
</protein>
<organism evidence="3 4">
    <name type="scientific">Vitis vinifera</name>
    <name type="common">Grape</name>
    <dbReference type="NCBI Taxonomy" id="29760"/>
    <lineage>
        <taxon>Eukaryota</taxon>
        <taxon>Viridiplantae</taxon>
        <taxon>Streptophyta</taxon>
        <taxon>Embryophyta</taxon>
        <taxon>Tracheophyta</taxon>
        <taxon>Spermatophyta</taxon>
        <taxon>Magnoliopsida</taxon>
        <taxon>eudicotyledons</taxon>
        <taxon>Gunneridae</taxon>
        <taxon>Pentapetalae</taxon>
        <taxon>rosids</taxon>
        <taxon>Vitales</taxon>
        <taxon>Vitaceae</taxon>
        <taxon>Viteae</taxon>
        <taxon>Vitis</taxon>
    </lineage>
</organism>
<proteinExistence type="predicted"/>